<proteinExistence type="predicted"/>
<gene>
    <name evidence="2" type="ORF">LC087_15250</name>
</gene>
<accession>A0ABY9JUJ7</accession>
<dbReference type="InterPro" id="IPR059123">
    <property type="entry name" value="StrF_dom"/>
</dbReference>
<feature type="domain" description="Streptomycin biosynthesis protein StrF" evidence="1">
    <location>
        <begin position="8"/>
        <end position="184"/>
    </location>
</feature>
<organism evidence="2 3">
    <name type="scientific">Bacillus carboniphilus</name>
    <dbReference type="NCBI Taxonomy" id="86663"/>
    <lineage>
        <taxon>Bacteria</taxon>
        <taxon>Bacillati</taxon>
        <taxon>Bacillota</taxon>
        <taxon>Bacilli</taxon>
        <taxon>Bacillales</taxon>
        <taxon>Bacillaceae</taxon>
        <taxon>Bacillus</taxon>
    </lineage>
</organism>
<dbReference type="SUPFAM" id="SSF53448">
    <property type="entry name" value="Nucleotide-diphospho-sugar transferases"/>
    <property type="match status" value="1"/>
</dbReference>
<evidence type="ECO:0000313" key="3">
    <source>
        <dbReference type="Proteomes" id="UP001197974"/>
    </source>
</evidence>
<dbReference type="Gene3D" id="3.90.550.10">
    <property type="entry name" value="Spore Coat Polysaccharide Biosynthesis Protein SpsA, Chain A"/>
    <property type="match status" value="1"/>
</dbReference>
<dbReference type="Pfam" id="PF13712">
    <property type="entry name" value="Glyco_tranf_2_5"/>
    <property type="match status" value="1"/>
</dbReference>
<dbReference type="EMBL" id="CP129013">
    <property type="protein sequence ID" value="WLR42107.1"/>
    <property type="molecule type" value="Genomic_DNA"/>
</dbReference>
<protein>
    <submittedName>
        <fullName evidence="2">Glycosyltransferase</fullName>
    </submittedName>
</protein>
<dbReference type="RefSeq" id="WP_306019685.1">
    <property type="nucleotide sequence ID" value="NZ_CP129013.1"/>
</dbReference>
<reference evidence="2 3" key="1">
    <citation type="submission" date="2023-06" db="EMBL/GenBank/DDBJ databases">
        <title>Five Gram-positive bacteria isolated from mangrove sediments in Shenzhen, Guangdong, China.</title>
        <authorList>
            <person name="Yu S."/>
            <person name="Zheng W."/>
            <person name="Huang Y."/>
        </authorList>
    </citation>
    <scope>NUCLEOTIDE SEQUENCE [LARGE SCALE GENOMIC DNA]</scope>
    <source>
        <strain evidence="2 3">SaN35-3</strain>
    </source>
</reference>
<name>A0ABY9JUJ7_9BACI</name>
<dbReference type="InterPro" id="IPR029044">
    <property type="entry name" value="Nucleotide-diphossugar_trans"/>
</dbReference>
<sequence length="188" mass="21307">MSDNKVSVICCYNKKDVLQGMLYKSLETQTISFEFIPIDNTNNHLFTSASAALNYGARKAKGEYVVFVHQDIRIDSPTFLESLIDHFESHKPCLLGLAGRSEDFHAYSNMKHGKNQDAGSKTLITPVLVQTLDECFIASERDLFLQYQFDECLCDSWHLYAVDLCLSCGKDGIKSYVVPEPAYPPIYW</sequence>
<evidence type="ECO:0000313" key="2">
    <source>
        <dbReference type="EMBL" id="WLR42107.1"/>
    </source>
</evidence>
<dbReference type="Proteomes" id="UP001197974">
    <property type="component" value="Chromosome"/>
</dbReference>
<evidence type="ECO:0000259" key="1">
    <source>
        <dbReference type="Pfam" id="PF13712"/>
    </source>
</evidence>
<keyword evidence="3" id="KW-1185">Reference proteome</keyword>
<dbReference type="CDD" id="cd00761">
    <property type="entry name" value="Glyco_tranf_GTA_type"/>
    <property type="match status" value="1"/>
</dbReference>